<proteinExistence type="predicted"/>
<dbReference type="SUPFAM" id="SSF81631">
    <property type="entry name" value="PAP/OAS1 substrate-binding domain"/>
    <property type="match status" value="1"/>
</dbReference>
<dbReference type="Gene3D" id="3.30.460.10">
    <property type="entry name" value="Beta Polymerase, domain 2"/>
    <property type="match status" value="1"/>
</dbReference>
<dbReference type="EMBL" id="CAJVQB010030661">
    <property type="protein sequence ID" value="CAG8815865.1"/>
    <property type="molecule type" value="Genomic_DNA"/>
</dbReference>
<dbReference type="Pfam" id="PF22600">
    <property type="entry name" value="MTPAP-like_central"/>
    <property type="match status" value="1"/>
</dbReference>
<reference evidence="2 3" key="1">
    <citation type="submission" date="2021-06" db="EMBL/GenBank/DDBJ databases">
        <authorList>
            <person name="Kallberg Y."/>
            <person name="Tangrot J."/>
            <person name="Rosling A."/>
        </authorList>
    </citation>
    <scope>NUCLEOTIDE SEQUENCE [LARGE SCALE GENOMIC DNA]</scope>
    <source>
        <strain evidence="2 3">120-4 pot B 10/14</strain>
    </source>
</reference>
<dbReference type="SUPFAM" id="SSF81301">
    <property type="entry name" value="Nucleotidyltransferase"/>
    <property type="match status" value="1"/>
</dbReference>
<dbReference type="InterPro" id="IPR043519">
    <property type="entry name" value="NT_sf"/>
</dbReference>
<dbReference type="InterPro" id="IPR054708">
    <property type="entry name" value="MTPAP-like_central"/>
</dbReference>
<feature type="domain" description="Poly(A) RNA polymerase mitochondrial-like central palm" evidence="1">
    <location>
        <begin position="1"/>
        <end position="81"/>
    </location>
</feature>
<dbReference type="PANTHER" id="PTHR12271:SF113">
    <property type="entry name" value="POLY(A) RNA POLYMERASE CID11"/>
    <property type="match status" value="1"/>
</dbReference>
<sequence>MNFLGISTSDVDICVMTPSKELENILILSEKLQKNKMKVVKCVSKAKVPIVKFLDPTLKLACDINVNNAQALHNTNLIKSYICLDSRVHPLVMIIKHWARRRDLNDTTCRTLSSYTWTCMVLNFLQMRYPPILPVLKISEKELLEVEYKNNDGLLFKNNESIGKCLNKWEKNWKHWELCIEEPFNPERNLENGVNNYRFKKIIKEFHRAVKYLYKANLELCCQMHEIYDEHEYNEYEYCNEGIPIITLEALCKA</sequence>
<dbReference type="Proteomes" id="UP000789901">
    <property type="component" value="Unassembled WGS sequence"/>
</dbReference>
<gene>
    <name evidence="2" type="ORF">GMARGA_LOCUS26395</name>
</gene>
<dbReference type="Gene3D" id="1.10.1410.10">
    <property type="match status" value="2"/>
</dbReference>
<protein>
    <submittedName>
        <fullName evidence="2">26879_t:CDS:1</fullName>
    </submittedName>
</protein>
<evidence type="ECO:0000313" key="2">
    <source>
        <dbReference type="EMBL" id="CAG8815865.1"/>
    </source>
</evidence>
<accession>A0ABN7W4P5</accession>
<evidence type="ECO:0000259" key="1">
    <source>
        <dbReference type="Pfam" id="PF22600"/>
    </source>
</evidence>
<organism evidence="2 3">
    <name type="scientific">Gigaspora margarita</name>
    <dbReference type="NCBI Taxonomy" id="4874"/>
    <lineage>
        <taxon>Eukaryota</taxon>
        <taxon>Fungi</taxon>
        <taxon>Fungi incertae sedis</taxon>
        <taxon>Mucoromycota</taxon>
        <taxon>Glomeromycotina</taxon>
        <taxon>Glomeromycetes</taxon>
        <taxon>Diversisporales</taxon>
        <taxon>Gigasporaceae</taxon>
        <taxon>Gigaspora</taxon>
    </lineage>
</organism>
<dbReference type="CDD" id="cd05402">
    <property type="entry name" value="NT_PAP_TUTase"/>
    <property type="match status" value="1"/>
</dbReference>
<dbReference type="PANTHER" id="PTHR12271">
    <property type="entry name" value="POLY A POLYMERASE CID PAP -RELATED"/>
    <property type="match status" value="1"/>
</dbReference>
<comment type="caution">
    <text evidence="2">The sequence shown here is derived from an EMBL/GenBank/DDBJ whole genome shotgun (WGS) entry which is preliminary data.</text>
</comment>
<name>A0ABN7W4P5_GIGMA</name>
<evidence type="ECO:0000313" key="3">
    <source>
        <dbReference type="Proteomes" id="UP000789901"/>
    </source>
</evidence>
<keyword evidence="3" id="KW-1185">Reference proteome</keyword>